<dbReference type="CDD" id="cd19501">
    <property type="entry name" value="RecA-like_FtsH"/>
    <property type="match status" value="1"/>
</dbReference>
<dbReference type="OrthoDB" id="1413014at2759"/>
<keyword evidence="13" id="KW-1185">Reference proteome</keyword>
<dbReference type="FunFam" id="3.40.50.300:FF:000195">
    <property type="entry name" value="ATP-dependent zinc metalloprotease FTSH 11"/>
    <property type="match status" value="1"/>
</dbReference>
<comment type="cofactor">
    <cofactor evidence="1">
        <name>Zn(2+)</name>
        <dbReference type="ChEBI" id="CHEBI:29105"/>
    </cofactor>
</comment>
<dbReference type="PROSITE" id="PS00674">
    <property type="entry name" value="AAA"/>
    <property type="match status" value="1"/>
</dbReference>
<dbReference type="GO" id="GO:0016887">
    <property type="term" value="F:ATP hydrolysis activity"/>
    <property type="evidence" value="ECO:0007669"/>
    <property type="project" value="InterPro"/>
</dbReference>
<evidence type="ECO:0000256" key="3">
    <source>
        <dbReference type="ARBA" id="ARBA00010044"/>
    </source>
</evidence>
<keyword evidence="5" id="KW-0479">Metal-binding</keyword>
<feature type="region of interest" description="Disordered" evidence="9">
    <location>
        <begin position="167"/>
        <end position="188"/>
    </location>
</feature>
<keyword evidence="8" id="KW-0547">Nucleotide-binding</keyword>
<dbReference type="GO" id="GO:0005739">
    <property type="term" value="C:mitochondrion"/>
    <property type="evidence" value="ECO:0007669"/>
    <property type="project" value="UniProtKB-SubCell"/>
</dbReference>
<dbReference type="GO" id="GO:0004222">
    <property type="term" value="F:metalloendopeptidase activity"/>
    <property type="evidence" value="ECO:0007669"/>
    <property type="project" value="InterPro"/>
</dbReference>
<dbReference type="InterPro" id="IPR003960">
    <property type="entry name" value="ATPase_AAA_CS"/>
</dbReference>
<keyword evidence="10" id="KW-1133">Transmembrane helix</keyword>
<gene>
    <name evidence="12" type="ORF">PSON_ATCC_30995.1.T0340214</name>
</gene>
<dbReference type="Pfam" id="PF17862">
    <property type="entry name" value="AAA_lid_3"/>
    <property type="match status" value="1"/>
</dbReference>
<name>A0A8S1MD50_9CILI</name>
<comment type="caution">
    <text evidence="12">The sequence shown here is derived from an EMBL/GenBank/DDBJ whole genome shotgun (WGS) entry which is preliminary data.</text>
</comment>
<dbReference type="InterPro" id="IPR041569">
    <property type="entry name" value="AAA_lid_3"/>
</dbReference>
<dbReference type="InterPro" id="IPR003593">
    <property type="entry name" value="AAA+_ATPase"/>
</dbReference>
<evidence type="ECO:0000313" key="13">
    <source>
        <dbReference type="Proteomes" id="UP000692954"/>
    </source>
</evidence>
<evidence type="ECO:0000313" key="12">
    <source>
        <dbReference type="EMBL" id="CAD8076171.1"/>
    </source>
</evidence>
<comment type="similarity">
    <text evidence="3">In the C-terminal section; belongs to the peptidase M41 family.</text>
</comment>
<sequence length="652" mass="74959">MHSSKIFKLYQYIHVPRYTYQKPYFSFLNPNQITQDQLIKLSNKIPGHHFLLNHQSLNLDYTNQTLLKLKTDFLNDRQNSSKAFLYMEYLTQQQLYLEAIQFYDSLDRNQSNLLQSMYTQVLSKYLQQKYQNYRTNDLILTQIQLLLIIIIVFQYLQYFQRKKEQQDDSNTVNYSKDQLENNNKQSQNLPQENFKKIEHLLNVLKNHQQLQQEQNVKTKFEDVLGIDEFKEELQEIVQFLKNPDKFTQSGAKLPKGILLVGPPGSGKTLLARALAGEANCSFFYKSGAEFDEMFVGVGASRVRELFQNARKKSPSIIFIDEIDSIGGRRQMNNPTSSRETINQILTEMDGFKQNDGVIVIGATNFEQVLDPALKRAGRFDKIMHIPLPDIKGRQQIFSYYLNKIKYNKQSVDPLKLAQLTTGLSGAEIQNIVNLAILNSIKNNREQANSIDFEFAIDRSAMGVQRKYKLINEKDKLVTAYHEGGHTVTNLLTEGAPSLHKVTILPRGDQLGYTSMIPELDQKPHSKKNILAQIDIAMGGRVAEDLFLGKDEITSGCSQDLALATDLAYQYVKQLGMSENSFLISIDHNSDNKTSTQFNYMVDLEVKKLLDDSYARVKRLLTDNEDMLQKVAFELLQKETLSAQEIKKLLNIF</sequence>
<keyword evidence="10" id="KW-0812">Transmembrane</keyword>
<dbReference type="GO" id="GO:0005524">
    <property type="term" value="F:ATP binding"/>
    <property type="evidence" value="ECO:0007669"/>
    <property type="project" value="UniProtKB-KW"/>
</dbReference>
<evidence type="ECO:0000256" key="1">
    <source>
        <dbReference type="ARBA" id="ARBA00001947"/>
    </source>
</evidence>
<dbReference type="InterPro" id="IPR000642">
    <property type="entry name" value="Peptidase_M41"/>
</dbReference>
<evidence type="ECO:0000256" key="10">
    <source>
        <dbReference type="SAM" id="Phobius"/>
    </source>
</evidence>
<evidence type="ECO:0000256" key="7">
    <source>
        <dbReference type="ARBA" id="ARBA00023128"/>
    </source>
</evidence>
<comment type="similarity">
    <text evidence="8">Belongs to the AAA ATPase family.</text>
</comment>
<dbReference type="GO" id="GO:0006508">
    <property type="term" value="P:proteolysis"/>
    <property type="evidence" value="ECO:0007669"/>
    <property type="project" value="InterPro"/>
</dbReference>
<dbReference type="Proteomes" id="UP000692954">
    <property type="component" value="Unassembled WGS sequence"/>
</dbReference>
<evidence type="ECO:0000259" key="11">
    <source>
        <dbReference type="SMART" id="SM00382"/>
    </source>
</evidence>
<dbReference type="Pfam" id="PF01434">
    <property type="entry name" value="Peptidase_M41"/>
    <property type="match status" value="1"/>
</dbReference>
<keyword evidence="6" id="KW-0862">Zinc</keyword>
<evidence type="ECO:0000256" key="8">
    <source>
        <dbReference type="RuleBase" id="RU003651"/>
    </source>
</evidence>
<dbReference type="SMART" id="SM00382">
    <property type="entry name" value="AAA"/>
    <property type="match status" value="1"/>
</dbReference>
<dbReference type="InterPro" id="IPR003959">
    <property type="entry name" value="ATPase_AAA_core"/>
</dbReference>
<evidence type="ECO:0000256" key="9">
    <source>
        <dbReference type="SAM" id="MobiDB-lite"/>
    </source>
</evidence>
<evidence type="ECO:0000256" key="4">
    <source>
        <dbReference type="ARBA" id="ARBA00010550"/>
    </source>
</evidence>
<dbReference type="Pfam" id="PF00004">
    <property type="entry name" value="AAA"/>
    <property type="match status" value="1"/>
</dbReference>
<keyword evidence="7" id="KW-0496">Mitochondrion</keyword>
<evidence type="ECO:0000256" key="6">
    <source>
        <dbReference type="ARBA" id="ARBA00022833"/>
    </source>
</evidence>
<keyword evidence="8" id="KW-0067">ATP-binding</keyword>
<protein>
    <recommendedName>
        <fullName evidence="11">AAA+ ATPase domain-containing protein</fullName>
    </recommendedName>
</protein>
<feature type="domain" description="AAA+ ATPase" evidence="11">
    <location>
        <begin position="253"/>
        <end position="389"/>
    </location>
</feature>
<dbReference type="PANTHER" id="PTHR23076:SF97">
    <property type="entry name" value="ATP-DEPENDENT ZINC METALLOPROTEASE YME1L1"/>
    <property type="match status" value="1"/>
</dbReference>
<dbReference type="PANTHER" id="PTHR23076">
    <property type="entry name" value="METALLOPROTEASE M41 FTSH"/>
    <property type="match status" value="1"/>
</dbReference>
<evidence type="ECO:0000256" key="5">
    <source>
        <dbReference type="ARBA" id="ARBA00022723"/>
    </source>
</evidence>
<proteinExistence type="inferred from homology"/>
<organism evidence="12 13">
    <name type="scientific">Paramecium sonneborni</name>
    <dbReference type="NCBI Taxonomy" id="65129"/>
    <lineage>
        <taxon>Eukaryota</taxon>
        <taxon>Sar</taxon>
        <taxon>Alveolata</taxon>
        <taxon>Ciliophora</taxon>
        <taxon>Intramacronucleata</taxon>
        <taxon>Oligohymenophorea</taxon>
        <taxon>Peniculida</taxon>
        <taxon>Parameciidae</taxon>
        <taxon>Paramecium</taxon>
    </lineage>
</organism>
<evidence type="ECO:0000256" key="2">
    <source>
        <dbReference type="ARBA" id="ARBA00004173"/>
    </source>
</evidence>
<reference evidence="12" key="1">
    <citation type="submission" date="2021-01" db="EMBL/GenBank/DDBJ databases">
        <authorList>
            <consortium name="Genoscope - CEA"/>
            <person name="William W."/>
        </authorList>
    </citation>
    <scope>NUCLEOTIDE SEQUENCE</scope>
</reference>
<feature type="compositionally biased region" description="Polar residues" evidence="9">
    <location>
        <begin position="168"/>
        <end position="188"/>
    </location>
</feature>
<dbReference type="GO" id="GO:0004176">
    <property type="term" value="F:ATP-dependent peptidase activity"/>
    <property type="evidence" value="ECO:0007669"/>
    <property type="project" value="InterPro"/>
</dbReference>
<comment type="similarity">
    <text evidence="4">In the N-terminal section; belongs to the AAA ATPase family.</text>
</comment>
<dbReference type="EMBL" id="CAJJDN010000034">
    <property type="protein sequence ID" value="CAD8076171.1"/>
    <property type="molecule type" value="Genomic_DNA"/>
</dbReference>
<comment type="subcellular location">
    <subcellularLocation>
        <location evidence="2">Mitochondrion</location>
    </subcellularLocation>
</comment>
<keyword evidence="10" id="KW-0472">Membrane</keyword>
<feature type="transmembrane region" description="Helical" evidence="10">
    <location>
        <begin position="138"/>
        <end position="156"/>
    </location>
</feature>
<dbReference type="GO" id="GO:0046872">
    <property type="term" value="F:metal ion binding"/>
    <property type="evidence" value="ECO:0007669"/>
    <property type="project" value="UniProtKB-KW"/>
</dbReference>
<accession>A0A8S1MD50</accession>
<dbReference type="AlphaFoldDB" id="A0A8S1MD50"/>